<dbReference type="Pfam" id="PF04471">
    <property type="entry name" value="Mrr_cat"/>
    <property type="match status" value="1"/>
</dbReference>
<dbReference type="InterPro" id="IPR011856">
    <property type="entry name" value="tRNA_endonuc-like_dom_sf"/>
</dbReference>
<reference evidence="3 4" key="1">
    <citation type="journal article" date="2013" name="ISME J.">
        <title>A metabolic model for members of the genus Tetrasphaera involved in enhanced biological phosphorus removal.</title>
        <authorList>
            <person name="Kristiansen R."/>
            <person name="Nguyen H.T.T."/>
            <person name="Saunders A.M."/>
            <person name="Nielsen J.L."/>
            <person name="Wimmer R."/>
            <person name="Le V.Q."/>
            <person name="McIlroy S.J."/>
            <person name="Petrovski S."/>
            <person name="Seviour R.J."/>
            <person name="Calteau A."/>
            <person name="Nielsen K.L."/>
            <person name="Nielsen P.H."/>
        </authorList>
    </citation>
    <scope>NUCLEOTIDE SEQUENCE [LARGE SCALE GENOMIC DNA]</scope>
    <source>
        <strain evidence="3 4">Ben110</strain>
    </source>
</reference>
<keyword evidence="3" id="KW-0540">Nuclease</keyword>
<dbReference type="OrthoDB" id="9781481at2"/>
<evidence type="ECO:0000313" key="3">
    <source>
        <dbReference type="EMBL" id="CCH74167.1"/>
    </source>
</evidence>
<evidence type="ECO:0000313" key="4">
    <source>
        <dbReference type="Proteomes" id="UP000035763"/>
    </source>
</evidence>
<gene>
    <name evidence="3" type="ORF">BN11_40006</name>
</gene>
<dbReference type="Gene3D" id="3.40.1350.10">
    <property type="match status" value="1"/>
</dbReference>
<feature type="compositionally biased region" description="Basic and acidic residues" evidence="1">
    <location>
        <begin position="163"/>
        <end position="188"/>
    </location>
</feature>
<feature type="domain" description="Restriction endonuclease type IV Mrr" evidence="2">
    <location>
        <begin position="204"/>
        <end position="314"/>
    </location>
</feature>
<sequence>MKTMWGIHNDALGAELVDEGFISVGWEAMPDLRTIGDDMTRMKEAVQAKYPSAKPGAVPVWAGVLRRFAFDMAQGDLVVAPYRPDGTLNFGVISGPYEYVSGVPRHPHRRRVTWTRTGVARSLFPQAALYEIGSAVTLFQVRKHDQVFRDYLASADDESFESTVDKESSVSTDSKHEQAAADEPNADRIDQHTRDFIARVLLTDLSDREFEEFTADLLRAMGYQARVTPYSQDGGIDVIAHTDALGIEPPIIKVQCKHTAGTRGRPDVQQLIGTLSHNEAGLFVTLGSFSADAVALERERQNLRLFSGADVTNLTLAHYDDLPARWRTRMPLRRVLVVDRDPEDG</sequence>
<proteinExistence type="predicted"/>
<dbReference type="InterPro" id="IPR052906">
    <property type="entry name" value="Type_IV_Methyl-Rstrct_Enzyme"/>
</dbReference>
<dbReference type="PANTHER" id="PTHR30015:SF7">
    <property type="entry name" value="TYPE IV METHYL-DIRECTED RESTRICTION ENZYME ECOKMRR"/>
    <property type="match status" value="1"/>
</dbReference>
<dbReference type="InterPro" id="IPR007560">
    <property type="entry name" value="Restrct_endonuc_IV_Mrr"/>
</dbReference>
<protein>
    <submittedName>
        <fullName evidence="3">Restriction endonuclease</fullName>
    </submittedName>
</protein>
<dbReference type="EMBL" id="CAJA01000334">
    <property type="protein sequence ID" value="CCH74167.1"/>
    <property type="molecule type" value="Genomic_DNA"/>
</dbReference>
<keyword evidence="3" id="KW-0378">Hydrolase</keyword>
<dbReference type="RefSeq" id="WP_048693091.1">
    <property type="nucleotide sequence ID" value="NZ_HG764815.1"/>
</dbReference>
<dbReference type="GO" id="GO:0003677">
    <property type="term" value="F:DNA binding"/>
    <property type="evidence" value="ECO:0007669"/>
    <property type="project" value="InterPro"/>
</dbReference>
<dbReference type="GO" id="GO:0009307">
    <property type="term" value="P:DNA restriction-modification system"/>
    <property type="evidence" value="ECO:0007669"/>
    <property type="project" value="InterPro"/>
</dbReference>
<dbReference type="SUPFAM" id="SSF52980">
    <property type="entry name" value="Restriction endonuclease-like"/>
    <property type="match status" value="1"/>
</dbReference>
<dbReference type="InterPro" id="IPR011335">
    <property type="entry name" value="Restrct_endonuc-II-like"/>
</dbReference>
<accession>W6JYF4</accession>
<evidence type="ECO:0000256" key="1">
    <source>
        <dbReference type="SAM" id="MobiDB-lite"/>
    </source>
</evidence>
<feature type="region of interest" description="Disordered" evidence="1">
    <location>
        <begin position="162"/>
        <end position="188"/>
    </location>
</feature>
<keyword evidence="4" id="KW-1185">Reference proteome</keyword>
<dbReference type="GO" id="GO:0015666">
    <property type="term" value="F:restriction endodeoxyribonuclease activity"/>
    <property type="evidence" value="ECO:0007669"/>
    <property type="project" value="TreeGrafter"/>
</dbReference>
<evidence type="ECO:0000259" key="2">
    <source>
        <dbReference type="Pfam" id="PF04471"/>
    </source>
</evidence>
<dbReference type="STRING" id="1193182.BN11_40006"/>
<comment type="caution">
    <text evidence="3">The sequence shown here is derived from an EMBL/GenBank/DDBJ whole genome shotgun (WGS) entry which is preliminary data.</text>
</comment>
<dbReference type="AlphaFoldDB" id="W6JYF4"/>
<keyword evidence="3" id="KW-0255">Endonuclease</keyword>
<name>W6JYF4_9MICO</name>
<dbReference type="Proteomes" id="UP000035763">
    <property type="component" value="Unassembled WGS sequence"/>
</dbReference>
<organism evidence="3 4">
    <name type="scientific">Nostocoides australiense Ben110</name>
    <dbReference type="NCBI Taxonomy" id="1193182"/>
    <lineage>
        <taxon>Bacteria</taxon>
        <taxon>Bacillati</taxon>
        <taxon>Actinomycetota</taxon>
        <taxon>Actinomycetes</taxon>
        <taxon>Micrococcales</taxon>
        <taxon>Intrasporangiaceae</taxon>
        <taxon>Nostocoides</taxon>
    </lineage>
</organism>
<dbReference type="PANTHER" id="PTHR30015">
    <property type="entry name" value="MRR RESTRICTION SYSTEM PROTEIN"/>
    <property type="match status" value="1"/>
</dbReference>